<dbReference type="EMBL" id="CP011454">
    <property type="protein sequence ID" value="AMW04381.1"/>
    <property type="molecule type" value="Genomic_DNA"/>
</dbReference>
<evidence type="ECO:0000313" key="4">
    <source>
        <dbReference type="Proteomes" id="UP000076404"/>
    </source>
</evidence>
<evidence type="ECO:0000313" key="3">
    <source>
        <dbReference type="EMBL" id="AMW04381.1"/>
    </source>
</evidence>
<gene>
    <name evidence="3" type="ORF">GEMMAAP_05050</name>
</gene>
<organism evidence="3 4">
    <name type="scientific">Gemmatimonas phototrophica</name>
    <dbReference type="NCBI Taxonomy" id="1379270"/>
    <lineage>
        <taxon>Bacteria</taxon>
        <taxon>Pseudomonadati</taxon>
        <taxon>Gemmatimonadota</taxon>
        <taxon>Gemmatimonadia</taxon>
        <taxon>Gemmatimonadales</taxon>
        <taxon>Gemmatimonadaceae</taxon>
        <taxon>Gemmatimonas</taxon>
    </lineage>
</organism>
<keyword evidence="1" id="KW-0732">Signal</keyword>
<dbReference type="AlphaFoldDB" id="A0A143BIH5"/>
<dbReference type="KEGG" id="gph:GEMMAAP_05050"/>
<reference evidence="3 4" key="1">
    <citation type="journal article" date="2014" name="Proc. Natl. Acad. Sci. U.S.A.">
        <title>Functional type 2 photosynthetic reaction centers found in the rare bacterial phylum Gemmatimonadetes.</title>
        <authorList>
            <person name="Zeng Y."/>
            <person name="Feng F."/>
            <person name="Medova H."/>
            <person name="Dean J."/>
            <person name="Koblizek M."/>
        </authorList>
    </citation>
    <scope>NUCLEOTIDE SEQUENCE [LARGE SCALE GENOMIC DNA]</scope>
    <source>
        <strain evidence="3 4">AP64</strain>
    </source>
</reference>
<dbReference type="RefSeq" id="WP_026849974.1">
    <property type="nucleotide sequence ID" value="NZ_CP011454.1"/>
</dbReference>
<evidence type="ECO:0000259" key="2">
    <source>
        <dbReference type="Pfam" id="PF07589"/>
    </source>
</evidence>
<feature type="chain" id="PRO_5007506779" description="Ice-binding protein C-terminal domain-containing protein" evidence="1">
    <location>
        <begin position="31"/>
        <end position="284"/>
    </location>
</feature>
<feature type="signal peptide" evidence="1">
    <location>
        <begin position="1"/>
        <end position="30"/>
    </location>
</feature>
<protein>
    <recommendedName>
        <fullName evidence="2">Ice-binding protein C-terminal domain-containing protein</fullName>
    </recommendedName>
</protein>
<accession>A0A143BIH5</accession>
<dbReference type="Pfam" id="PF07589">
    <property type="entry name" value="PEP-CTERM"/>
    <property type="match status" value="1"/>
</dbReference>
<dbReference type="Proteomes" id="UP000076404">
    <property type="component" value="Chromosome"/>
</dbReference>
<keyword evidence="4" id="KW-1185">Reference proteome</keyword>
<feature type="domain" description="Ice-binding protein C-terminal" evidence="2">
    <location>
        <begin position="257"/>
        <end position="280"/>
    </location>
</feature>
<name>A0A143BIH5_9BACT</name>
<evidence type="ECO:0000256" key="1">
    <source>
        <dbReference type="SAM" id="SignalP"/>
    </source>
</evidence>
<sequence>MLRTSSRIATTVRLAIGVSSVLLASTEAAAQTYSDFGSVTTAPTSGVCKNWGNEGFGPKSGGLTWYNAYLLNVPEYFNCWTKAPAVTGYPSNSKLAILTSTPLQVQMDTFNPFFLHSLKVGSGWTNDAILTLNGYMGDVNNKTLQFSQTLTNLDANAPMADSWKIDNQGKAITYFTLSVNYNLAGAPAWNPVDANCLYATAPADVANCAVPAWGQDPYNSRLYQWQVDRSIGMGANARTTLPYQTIWVAGVETSSVVPEPSTYALMGAGLLALGVASRRRRKQG</sequence>
<proteinExistence type="predicted"/>
<dbReference type="NCBIfam" id="TIGR02595">
    <property type="entry name" value="PEP_CTERM"/>
    <property type="match status" value="1"/>
</dbReference>
<dbReference type="InterPro" id="IPR013424">
    <property type="entry name" value="Ice-binding_C"/>
</dbReference>
<reference evidence="3 4" key="2">
    <citation type="journal article" date="2016" name="Environ. Microbiol. Rep.">
        <title>Metagenomic evidence for the presence of phototrophic Gemmatimonadetes bacteria in diverse environments.</title>
        <authorList>
            <person name="Zeng Y."/>
            <person name="Baumbach J."/>
            <person name="Barbosa E.G."/>
            <person name="Azevedo V."/>
            <person name="Zhang C."/>
            <person name="Koblizek M."/>
        </authorList>
    </citation>
    <scope>NUCLEOTIDE SEQUENCE [LARGE SCALE GENOMIC DNA]</scope>
    <source>
        <strain evidence="3 4">AP64</strain>
    </source>
</reference>